<comment type="similarity">
    <text evidence="2">Belongs to the jagunal family.</text>
</comment>
<dbReference type="GO" id="GO:0005789">
    <property type="term" value="C:endoplasmic reticulum membrane"/>
    <property type="evidence" value="ECO:0007669"/>
    <property type="project" value="UniProtKB-SubCell"/>
</dbReference>
<dbReference type="PANTHER" id="PTHR20955:SF1">
    <property type="entry name" value="PROTEIN JAGUNAL HOMOLOG 1"/>
    <property type="match status" value="1"/>
</dbReference>
<dbReference type="GO" id="GO:0007029">
    <property type="term" value="P:endoplasmic reticulum organization"/>
    <property type="evidence" value="ECO:0007669"/>
    <property type="project" value="InterPro"/>
</dbReference>
<dbReference type="OrthoDB" id="8914197at2759"/>
<gene>
    <name evidence="8" type="ORF">CEUTPL_LOCUS208</name>
</gene>
<evidence type="ECO:0000313" key="8">
    <source>
        <dbReference type="EMBL" id="CAG9759459.1"/>
    </source>
</evidence>
<proteinExistence type="inferred from homology"/>
<keyword evidence="3 7" id="KW-0812">Transmembrane</keyword>
<dbReference type="EMBL" id="OU892277">
    <property type="protein sequence ID" value="CAG9759459.1"/>
    <property type="molecule type" value="Genomic_DNA"/>
</dbReference>
<accession>A0A9N9MFX7</accession>
<evidence type="ECO:0000256" key="1">
    <source>
        <dbReference type="ARBA" id="ARBA00004477"/>
    </source>
</evidence>
<comment type="subcellular location">
    <subcellularLocation>
        <location evidence="1">Endoplasmic reticulum membrane</location>
        <topology evidence="1">Multi-pass membrane protein</topology>
    </subcellularLocation>
</comment>
<keyword evidence="5 7" id="KW-1133">Transmembrane helix</keyword>
<dbReference type="InterPro" id="IPR009787">
    <property type="entry name" value="Jagunal"/>
</dbReference>
<feature type="transmembrane region" description="Helical" evidence="7">
    <location>
        <begin position="45"/>
        <end position="63"/>
    </location>
</feature>
<feature type="transmembrane region" description="Helical" evidence="7">
    <location>
        <begin position="83"/>
        <end position="100"/>
    </location>
</feature>
<feature type="transmembrane region" description="Helical" evidence="7">
    <location>
        <begin position="159"/>
        <end position="180"/>
    </location>
</feature>
<dbReference type="GO" id="GO:0016192">
    <property type="term" value="P:vesicle-mediated transport"/>
    <property type="evidence" value="ECO:0007669"/>
    <property type="project" value="TreeGrafter"/>
</dbReference>
<evidence type="ECO:0000256" key="4">
    <source>
        <dbReference type="ARBA" id="ARBA00022824"/>
    </source>
</evidence>
<evidence type="ECO:0000256" key="7">
    <source>
        <dbReference type="SAM" id="Phobius"/>
    </source>
</evidence>
<reference evidence="8" key="1">
    <citation type="submission" date="2022-01" db="EMBL/GenBank/DDBJ databases">
        <authorList>
            <person name="King R."/>
        </authorList>
    </citation>
    <scope>NUCLEOTIDE SEQUENCE</scope>
</reference>
<evidence type="ECO:0000256" key="6">
    <source>
        <dbReference type="ARBA" id="ARBA00023136"/>
    </source>
</evidence>
<keyword evidence="4" id="KW-0256">Endoplasmic reticulum</keyword>
<keyword evidence="9" id="KW-1185">Reference proteome</keyword>
<sequence length="195" mass="22892">MSAHKISNQAPPADINGDDHSYRQRVAVHFRLSALNKSRLKTCMFFHYLLWLVMLSKLAPFILDKFNFFILVIEELEIPEPYAWEWIWMSSITVSIFAMDACKKNNIASLQYYMIGIVLSGYVPLIWSAALWFPDVWAYLFADDAPWTIIYWNNYPAGILWYFFIILPLQVHGFSIYFSFQLLNAWKARGTHMAE</sequence>
<keyword evidence="6 7" id="KW-0472">Membrane</keyword>
<organism evidence="8 9">
    <name type="scientific">Ceutorhynchus assimilis</name>
    <name type="common">cabbage seed weevil</name>
    <dbReference type="NCBI Taxonomy" id="467358"/>
    <lineage>
        <taxon>Eukaryota</taxon>
        <taxon>Metazoa</taxon>
        <taxon>Ecdysozoa</taxon>
        <taxon>Arthropoda</taxon>
        <taxon>Hexapoda</taxon>
        <taxon>Insecta</taxon>
        <taxon>Pterygota</taxon>
        <taxon>Neoptera</taxon>
        <taxon>Endopterygota</taxon>
        <taxon>Coleoptera</taxon>
        <taxon>Polyphaga</taxon>
        <taxon>Cucujiformia</taxon>
        <taxon>Curculionidae</taxon>
        <taxon>Ceutorhynchinae</taxon>
        <taxon>Ceutorhynchus</taxon>
    </lineage>
</organism>
<name>A0A9N9MFX7_9CUCU</name>
<evidence type="ECO:0000256" key="3">
    <source>
        <dbReference type="ARBA" id="ARBA00022692"/>
    </source>
</evidence>
<protein>
    <recommendedName>
        <fullName evidence="10">Protein jagunal</fullName>
    </recommendedName>
</protein>
<dbReference type="PANTHER" id="PTHR20955">
    <property type="entry name" value="PROTEIN JAGUNAL HOMOLOG 1"/>
    <property type="match status" value="1"/>
</dbReference>
<dbReference type="AlphaFoldDB" id="A0A9N9MFX7"/>
<evidence type="ECO:0000313" key="9">
    <source>
        <dbReference type="Proteomes" id="UP001152799"/>
    </source>
</evidence>
<evidence type="ECO:0000256" key="5">
    <source>
        <dbReference type="ARBA" id="ARBA00022989"/>
    </source>
</evidence>
<feature type="transmembrane region" description="Helical" evidence="7">
    <location>
        <begin position="112"/>
        <end position="133"/>
    </location>
</feature>
<dbReference type="Pfam" id="PF07086">
    <property type="entry name" value="Jagunal"/>
    <property type="match status" value="1"/>
</dbReference>
<dbReference type="Proteomes" id="UP001152799">
    <property type="component" value="Chromosome 1"/>
</dbReference>
<evidence type="ECO:0008006" key="10">
    <source>
        <dbReference type="Google" id="ProtNLM"/>
    </source>
</evidence>
<evidence type="ECO:0000256" key="2">
    <source>
        <dbReference type="ARBA" id="ARBA00008462"/>
    </source>
</evidence>